<dbReference type="EMBL" id="LBXL01000010">
    <property type="protein sequence ID" value="KKR30230.1"/>
    <property type="molecule type" value="Genomic_DNA"/>
</dbReference>
<organism evidence="1 2">
    <name type="scientific">Candidatus Woesebacteria bacterium GW2011_GWA1_39_8</name>
    <dbReference type="NCBI Taxonomy" id="1618552"/>
    <lineage>
        <taxon>Bacteria</taxon>
        <taxon>Candidatus Woeseibacteriota</taxon>
    </lineage>
</organism>
<protein>
    <submittedName>
        <fullName evidence="1">Uncharacterized protein</fullName>
    </submittedName>
</protein>
<proteinExistence type="predicted"/>
<gene>
    <name evidence="1" type="ORF">UT61_C0010G0003</name>
</gene>
<dbReference type="AlphaFoldDB" id="A0A0G0S682"/>
<accession>A0A0G0S682</accession>
<reference evidence="1 2" key="1">
    <citation type="journal article" date="2015" name="Nature">
        <title>rRNA introns, odd ribosomes, and small enigmatic genomes across a large radiation of phyla.</title>
        <authorList>
            <person name="Brown C.T."/>
            <person name="Hug L.A."/>
            <person name="Thomas B.C."/>
            <person name="Sharon I."/>
            <person name="Castelle C.J."/>
            <person name="Singh A."/>
            <person name="Wilkins M.J."/>
            <person name="Williams K.H."/>
            <person name="Banfield J.F."/>
        </authorList>
    </citation>
    <scope>NUCLEOTIDE SEQUENCE [LARGE SCALE GENOMIC DNA]</scope>
</reference>
<name>A0A0G0S682_9BACT</name>
<dbReference type="Proteomes" id="UP000034793">
    <property type="component" value="Unassembled WGS sequence"/>
</dbReference>
<comment type="caution">
    <text evidence="1">The sequence shown here is derived from an EMBL/GenBank/DDBJ whole genome shotgun (WGS) entry which is preliminary data.</text>
</comment>
<evidence type="ECO:0000313" key="2">
    <source>
        <dbReference type="Proteomes" id="UP000034793"/>
    </source>
</evidence>
<evidence type="ECO:0000313" key="1">
    <source>
        <dbReference type="EMBL" id="KKR30230.1"/>
    </source>
</evidence>
<sequence>MGTESRHGKVWNALGRLKANKRLVGSELENFVKLKQEQDATQIALQNLGVDSSTQPNHIPLIETPIIGRNNTGRPKISVITLIGMPNAGKSTYIDQVHEDDISHIVFDDAGKSALNAQTDKNLLGVNYDKLVESQVRSSAISLSSTLDELYFRHVIGEDLPNIRIIYERDYLDLEFMRASFLFGRFDIRTLRLSEDYFIETLDRYERLPRTVVNCLVSPVISLERDPEPEKYHAIVQEPFLNCLYEQCLRFHWEVGNFNSIFGRPLPFNYVATDMSQLNKVEGINRLKEIINEVEHIASST</sequence>